<keyword evidence="2" id="KW-0169">Cobalamin biosynthesis</keyword>
<dbReference type="PANTHER" id="PTHR36925">
    <property type="entry name" value="COBALT-PRECORRIN-6A REDUCTASE"/>
    <property type="match status" value="1"/>
</dbReference>
<dbReference type="PROSITE" id="PS51014">
    <property type="entry name" value="COBK_CBIJ"/>
    <property type="match status" value="1"/>
</dbReference>
<evidence type="ECO:0000256" key="3">
    <source>
        <dbReference type="ARBA" id="ARBA00023002"/>
    </source>
</evidence>
<dbReference type="NCBIfam" id="TIGR00715">
    <property type="entry name" value="precor6x_red"/>
    <property type="match status" value="1"/>
</dbReference>
<name>Q1JZX9_DESA6</name>
<evidence type="ECO:0000313" key="4">
    <source>
        <dbReference type="EMBL" id="EAT15763.1"/>
    </source>
</evidence>
<dbReference type="PANTHER" id="PTHR36925:SF1">
    <property type="entry name" value="COBALT-PRECORRIN-6A REDUCTASE"/>
    <property type="match status" value="1"/>
</dbReference>
<dbReference type="RefSeq" id="WP_006000190.1">
    <property type="nucleotide sequence ID" value="NZ_AAEW02000008.1"/>
</dbReference>
<dbReference type="UniPathway" id="UPA00148"/>
<sequence length="270" mass="29020">MNDAPHILLLGGTSETAPLAVKLATVGYQVLVSTATDADLAVGDHPAICRRCGRLDRDQLAALIEYDRMAAVIDATHPYARDVHQAARDAATHSQRPYLRYQRQALVEASGAVVTARDHDEAAQLACAAGRPVLLTTGSRHLGPYVAAAQHNGIALYARMLNHPEAVAACEQAGLAEQGRIFGRGPFSLEQNRALIRHYHIGVLVTKDSGRAGGVAEKLAAARQEQCRVIVVQRPDETTDNTFDDMDRLIAALQQCCPPIPAVLKTGELK</sequence>
<dbReference type="Proteomes" id="UP000005695">
    <property type="component" value="Unassembled WGS sequence"/>
</dbReference>
<gene>
    <name evidence="4" type="ORF">Dace_2463</name>
</gene>
<dbReference type="Pfam" id="PF02571">
    <property type="entry name" value="CbiJ"/>
    <property type="match status" value="1"/>
</dbReference>
<dbReference type="AlphaFoldDB" id="Q1JZX9"/>
<dbReference type="InterPro" id="IPR003723">
    <property type="entry name" value="Precorrin-6x_reduct"/>
</dbReference>
<keyword evidence="5" id="KW-1185">Reference proteome</keyword>
<proteinExistence type="predicted"/>
<accession>Q1JZX9</accession>
<organism evidence="4 5">
    <name type="scientific">Desulfuromonas acetoxidans (strain DSM 684 / 11070)</name>
    <dbReference type="NCBI Taxonomy" id="281689"/>
    <lineage>
        <taxon>Bacteria</taxon>
        <taxon>Pseudomonadati</taxon>
        <taxon>Thermodesulfobacteriota</taxon>
        <taxon>Desulfuromonadia</taxon>
        <taxon>Desulfuromonadales</taxon>
        <taxon>Desulfuromonadaceae</taxon>
        <taxon>Desulfuromonas</taxon>
    </lineage>
</organism>
<dbReference type="OrthoDB" id="9780707at2"/>
<keyword evidence="3" id="KW-0560">Oxidoreductase</keyword>
<reference evidence="4" key="1">
    <citation type="submission" date="2006-05" db="EMBL/GenBank/DDBJ databases">
        <title>Annotation of the draft genome assembly of Desulfuromonas acetoxidans DSM 684.</title>
        <authorList>
            <consortium name="US DOE Joint Genome Institute (JGI-ORNL)"/>
            <person name="Larimer F."/>
            <person name="Land M."/>
            <person name="Hauser L."/>
        </authorList>
    </citation>
    <scope>NUCLEOTIDE SEQUENCE [LARGE SCALE GENOMIC DNA]</scope>
    <source>
        <strain evidence="4">DSM 684</strain>
    </source>
</reference>
<dbReference type="GO" id="GO:0009236">
    <property type="term" value="P:cobalamin biosynthetic process"/>
    <property type="evidence" value="ECO:0007669"/>
    <property type="project" value="UniProtKB-UniPathway"/>
</dbReference>
<reference evidence="4" key="2">
    <citation type="submission" date="2006-05" db="EMBL/GenBank/DDBJ databases">
        <title>Sequencing of the draft genome and assembly of Desulfuromonas acetoxidans DSM 684.</title>
        <authorList>
            <consortium name="US DOE Joint Genome Institute (JGI-PGF)"/>
            <person name="Copeland A."/>
            <person name="Lucas S."/>
            <person name="Lapidus A."/>
            <person name="Barry K."/>
            <person name="Detter J.C."/>
            <person name="Glavina del Rio T."/>
            <person name="Hammon N."/>
            <person name="Israni S."/>
            <person name="Dalin E."/>
            <person name="Tice H."/>
            <person name="Bruce D."/>
            <person name="Pitluck S."/>
            <person name="Richardson P."/>
        </authorList>
    </citation>
    <scope>NUCLEOTIDE SEQUENCE [LARGE SCALE GENOMIC DNA]</scope>
    <source>
        <strain evidence="4">DSM 684</strain>
    </source>
</reference>
<evidence type="ECO:0000256" key="1">
    <source>
        <dbReference type="ARBA" id="ARBA00004953"/>
    </source>
</evidence>
<evidence type="ECO:0000313" key="5">
    <source>
        <dbReference type="Proteomes" id="UP000005695"/>
    </source>
</evidence>
<evidence type="ECO:0000256" key="2">
    <source>
        <dbReference type="ARBA" id="ARBA00022573"/>
    </source>
</evidence>
<dbReference type="GO" id="GO:0016994">
    <property type="term" value="F:precorrin-6A reductase activity"/>
    <property type="evidence" value="ECO:0007669"/>
    <property type="project" value="InterPro"/>
</dbReference>
<comment type="caution">
    <text evidence="4">The sequence shown here is derived from an EMBL/GenBank/DDBJ whole genome shotgun (WGS) entry which is preliminary data.</text>
</comment>
<comment type="pathway">
    <text evidence="1">Cofactor biosynthesis; adenosylcobalamin biosynthesis.</text>
</comment>
<protein>
    <submittedName>
        <fullName evidence="4">Precorrin-6x reductase</fullName>
    </submittedName>
</protein>
<dbReference type="EMBL" id="AAEW02000008">
    <property type="protein sequence ID" value="EAT15763.1"/>
    <property type="molecule type" value="Genomic_DNA"/>
</dbReference>